<protein>
    <recommendedName>
        <fullName evidence="5">LTD domain-containing protein</fullName>
    </recommendedName>
</protein>
<dbReference type="InterPro" id="IPR001322">
    <property type="entry name" value="Lamin_tail_dom"/>
</dbReference>
<dbReference type="Pfam" id="PF00932">
    <property type="entry name" value="LTD"/>
    <property type="match status" value="2"/>
</dbReference>
<dbReference type="SUPFAM" id="SSF141072">
    <property type="entry name" value="CalX-like"/>
    <property type="match status" value="1"/>
</dbReference>
<evidence type="ECO:0000313" key="6">
    <source>
        <dbReference type="EMBL" id="TCT00090.1"/>
    </source>
</evidence>
<reference evidence="6 7" key="1">
    <citation type="submission" date="2019-03" db="EMBL/GenBank/DDBJ databases">
        <title>Genomic Encyclopedia of Type Strains, Phase IV (KMG-IV): sequencing the most valuable type-strain genomes for metagenomic binning, comparative biology and taxonomic classification.</title>
        <authorList>
            <person name="Goeker M."/>
        </authorList>
    </citation>
    <scope>NUCLEOTIDE SEQUENCE [LARGE SCALE GENOMIC DNA]</scope>
    <source>
        <strain evidence="6 7">DSM 21944</strain>
    </source>
</reference>
<dbReference type="AlphaFoldDB" id="A0A4R3LIP4"/>
<dbReference type="GO" id="GO:0016020">
    <property type="term" value="C:membrane"/>
    <property type="evidence" value="ECO:0007669"/>
    <property type="project" value="InterPro"/>
</dbReference>
<evidence type="ECO:0000313" key="7">
    <source>
        <dbReference type="Proteomes" id="UP000294599"/>
    </source>
</evidence>
<accession>A0A4R3LIP4</accession>
<keyword evidence="2" id="KW-0677">Repeat</keyword>
<sequence>MQRSLGALRALALLAAVAAAPSVSAQVVISQVYGGGGNSGAVYTHDFVELFNAGSAPADLAGLTLRYASNNGNFPNSGTNYFELPADTIPPGGYYLVQMAVGANTGMPGLPTPDAIGAATMGGTNGKIVLATMGDLACGSTTGTPVPCSPGQLDLIIDLVGFGSATMFEGSAPTAVLSNATGAMRKENGCQDTDDNGADFDVVTPVARNSSSPAAQCGSPKVVISQVYGGGGNSGAVYTHDFVELFNAGSAPADLAGLTLRYASNNGNFPNAGTNYFELPADTIPPGGYYLVQMAAGSNLGLPGLPTPDATGAATMGGTNGKIVLATTGDLACGSTTGTPVPCSPGQLDLIVDLVGFGSATMYEGSAPTAVLSNATGAMRKEDGCQDTDDNGADFDVVTPVARNSAAPAHVCGGGGGTDLVLSIASASVVEGDSGTTHLDFIVTLSGPAPEGGVAFVATTTDGKATSPDDFTALSFALFAIDEGETTTTVSVQVNGDTTVEPDETFTVSIDAPVAGVVLGTATATGTIINDDAEILAINAIQGSGLRSPLAPVTGNGIGTMVSTTGNIVTAISSNGFFMQTPDGADDGNPATSEGIFVFTGSAPNVQIGDVVNVNGSVQEYYEWTQLTGVTVTVTASGATLPTPVVLDETRPSADLLALSCPETESNFECFENMLVHVPAGAVVQGNQRFGSDPFGEAFVTASGERTRREKGLLPNVTPPVPGLPVWDGNPEVFELDADGAGAVPTGTALFGGDLFEATGVIAYQFGNYALRPTSLTIVPADLPRAVPASAGDAELRIGSFNTLNLCQGSCNATKVARVAAYIGDVLGLPDVVGLQELHGTGAATALAARLNDQYGTDYVAYTGSTPHSDGIRNGFLVKAGRVDVTRVRNLNAGATIDVCEGTPPCVMHDRPPYLLEANFTGGEGERFAVMNNHTRSLIGIGDDGATGTRVRAKRFAQGKDIAQLVQRFQEGEELEPASPVGNPDTAGVPLVLVGDYNAFEVTDGYADVVGLITGHYDDDENEYQLSGPNIVDPPLQNLVLDVPLDDRYSYTYTEDLGDTLAETPRNVGSVQVLDHGMVNEAALTWCGGLHYGRGNADAPVELRNTGTGAVGSSDHDGLVVRLFTDRLFIHDFEDSLRCRR</sequence>
<keyword evidence="7" id="KW-1185">Reference proteome</keyword>
<dbReference type="Gene3D" id="2.60.40.2030">
    <property type="match status" value="1"/>
</dbReference>
<name>A0A4R3LIP4_9GAMM</name>
<keyword evidence="1 4" id="KW-0732">Signal</keyword>
<keyword evidence="3" id="KW-0106">Calcium</keyword>
<evidence type="ECO:0000256" key="1">
    <source>
        <dbReference type="ARBA" id="ARBA00022729"/>
    </source>
</evidence>
<dbReference type="SUPFAM" id="SSF56219">
    <property type="entry name" value="DNase I-like"/>
    <property type="match status" value="1"/>
</dbReference>
<dbReference type="PROSITE" id="PS51841">
    <property type="entry name" value="LTD"/>
    <property type="match status" value="2"/>
</dbReference>
<dbReference type="PANTHER" id="PTHR42834:SF1">
    <property type="entry name" value="ENDONUCLEASE_EXONUCLEASE_PHOSPHATASE FAMILY PROTEIN (AFU_ORTHOLOGUE AFUA_3G09210)"/>
    <property type="match status" value="1"/>
</dbReference>
<dbReference type="InterPro" id="IPR038081">
    <property type="entry name" value="CalX-like_sf"/>
</dbReference>
<dbReference type="SUPFAM" id="SSF74853">
    <property type="entry name" value="Lamin A/C globular tail domain"/>
    <property type="match status" value="2"/>
</dbReference>
<dbReference type="EMBL" id="SMAF01000004">
    <property type="protein sequence ID" value="TCT00090.1"/>
    <property type="molecule type" value="Genomic_DNA"/>
</dbReference>
<dbReference type="InterPro" id="IPR036415">
    <property type="entry name" value="Lamin_tail_dom_sf"/>
</dbReference>
<organism evidence="6 7">
    <name type="scientific">Pseudofulvimonas gallinarii</name>
    <dbReference type="NCBI Taxonomy" id="634155"/>
    <lineage>
        <taxon>Bacteria</taxon>
        <taxon>Pseudomonadati</taxon>
        <taxon>Pseudomonadota</taxon>
        <taxon>Gammaproteobacteria</taxon>
        <taxon>Lysobacterales</taxon>
        <taxon>Rhodanobacteraceae</taxon>
        <taxon>Pseudofulvimonas</taxon>
    </lineage>
</organism>
<comment type="caution">
    <text evidence="6">The sequence shown here is derived from an EMBL/GenBank/DDBJ whole genome shotgun (WGS) entry which is preliminary data.</text>
</comment>
<dbReference type="InterPro" id="IPR003644">
    <property type="entry name" value="Calx_beta"/>
</dbReference>
<dbReference type="GO" id="GO:0007154">
    <property type="term" value="P:cell communication"/>
    <property type="evidence" value="ECO:0007669"/>
    <property type="project" value="InterPro"/>
</dbReference>
<dbReference type="CDD" id="cd04486">
    <property type="entry name" value="YhcR_OBF_like"/>
    <property type="match status" value="1"/>
</dbReference>
<gene>
    <name evidence="6" type="ORF">EDC25_10480</name>
</gene>
<dbReference type="Pfam" id="PF03160">
    <property type="entry name" value="Calx-beta"/>
    <property type="match status" value="1"/>
</dbReference>
<feature type="domain" description="LTD" evidence="5">
    <location>
        <begin position="203"/>
        <end position="402"/>
    </location>
</feature>
<feature type="domain" description="LTD" evidence="5">
    <location>
        <begin position="15"/>
        <end position="145"/>
    </location>
</feature>
<dbReference type="RefSeq" id="WP_164484220.1">
    <property type="nucleotide sequence ID" value="NZ_JBHLWF010000088.1"/>
</dbReference>
<evidence type="ECO:0000256" key="3">
    <source>
        <dbReference type="ARBA" id="ARBA00022837"/>
    </source>
</evidence>
<proteinExistence type="predicted"/>
<evidence type="ECO:0000256" key="2">
    <source>
        <dbReference type="ARBA" id="ARBA00022737"/>
    </source>
</evidence>
<feature type="chain" id="PRO_5020955345" description="LTD domain-containing protein" evidence="4">
    <location>
        <begin position="26"/>
        <end position="1141"/>
    </location>
</feature>
<dbReference type="Gene3D" id="3.60.10.10">
    <property type="entry name" value="Endonuclease/exonuclease/phosphatase"/>
    <property type="match status" value="1"/>
</dbReference>
<feature type="signal peptide" evidence="4">
    <location>
        <begin position="1"/>
        <end position="25"/>
    </location>
</feature>
<dbReference type="Proteomes" id="UP000294599">
    <property type="component" value="Unassembled WGS sequence"/>
</dbReference>
<evidence type="ECO:0000256" key="4">
    <source>
        <dbReference type="SAM" id="SignalP"/>
    </source>
</evidence>
<evidence type="ECO:0000259" key="5">
    <source>
        <dbReference type="PROSITE" id="PS51841"/>
    </source>
</evidence>
<dbReference type="InterPro" id="IPR036691">
    <property type="entry name" value="Endo/exonu/phosph_ase_sf"/>
</dbReference>
<dbReference type="PANTHER" id="PTHR42834">
    <property type="entry name" value="ENDONUCLEASE/EXONUCLEASE/PHOSPHATASE FAMILY PROTEIN (AFU_ORTHOLOGUE AFUA_3G09210)"/>
    <property type="match status" value="1"/>
</dbReference>